<reference evidence="2" key="2">
    <citation type="submission" date="2023-05" db="EMBL/GenBank/DDBJ databases">
        <authorList>
            <person name="Fouks B."/>
        </authorList>
    </citation>
    <scope>NUCLEOTIDE SEQUENCE</scope>
    <source>
        <strain evidence="2">Stay&amp;Tobe</strain>
        <tissue evidence="2">Testes</tissue>
    </source>
</reference>
<keyword evidence="1" id="KW-1133">Transmembrane helix</keyword>
<dbReference type="GO" id="GO:0071013">
    <property type="term" value="C:catalytic step 2 spliceosome"/>
    <property type="evidence" value="ECO:0007669"/>
    <property type="project" value="TreeGrafter"/>
</dbReference>
<dbReference type="Gene3D" id="3.40.50.300">
    <property type="entry name" value="P-loop containing nucleotide triphosphate hydrolases"/>
    <property type="match status" value="1"/>
</dbReference>
<keyword evidence="1" id="KW-0812">Transmembrane</keyword>
<dbReference type="GO" id="GO:0003723">
    <property type="term" value="F:RNA binding"/>
    <property type="evidence" value="ECO:0007669"/>
    <property type="project" value="TreeGrafter"/>
</dbReference>
<dbReference type="InterPro" id="IPR043130">
    <property type="entry name" value="CDP-OH_PTrfase_TM_dom"/>
</dbReference>
<evidence type="ECO:0000256" key="1">
    <source>
        <dbReference type="SAM" id="Phobius"/>
    </source>
</evidence>
<feature type="transmembrane region" description="Helical" evidence="1">
    <location>
        <begin position="339"/>
        <end position="359"/>
    </location>
</feature>
<organism evidence="2 3">
    <name type="scientific">Diploptera punctata</name>
    <name type="common">Pacific beetle cockroach</name>
    <dbReference type="NCBI Taxonomy" id="6984"/>
    <lineage>
        <taxon>Eukaryota</taxon>
        <taxon>Metazoa</taxon>
        <taxon>Ecdysozoa</taxon>
        <taxon>Arthropoda</taxon>
        <taxon>Hexapoda</taxon>
        <taxon>Insecta</taxon>
        <taxon>Pterygota</taxon>
        <taxon>Neoptera</taxon>
        <taxon>Polyneoptera</taxon>
        <taxon>Dictyoptera</taxon>
        <taxon>Blattodea</taxon>
        <taxon>Blaberoidea</taxon>
        <taxon>Blaberidae</taxon>
        <taxon>Diplopterinae</taxon>
        <taxon>Diploptera</taxon>
    </lineage>
</organism>
<dbReference type="AlphaFoldDB" id="A0AAD8A8H9"/>
<dbReference type="EMBL" id="JASPKZ010003044">
    <property type="protein sequence ID" value="KAJ9594471.1"/>
    <property type="molecule type" value="Genomic_DNA"/>
</dbReference>
<dbReference type="Pfam" id="PF01066">
    <property type="entry name" value="CDP-OH_P_transf"/>
    <property type="match status" value="1"/>
</dbReference>
<keyword evidence="3" id="KW-1185">Reference proteome</keyword>
<proteinExistence type="predicted"/>
<reference evidence="2" key="1">
    <citation type="journal article" date="2023" name="IScience">
        <title>Live-bearing cockroach genome reveals convergent evolutionary mechanisms linked to viviparity in insects and beyond.</title>
        <authorList>
            <person name="Fouks B."/>
            <person name="Harrison M.C."/>
            <person name="Mikhailova A.A."/>
            <person name="Marchal E."/>
            <person name="English S."/>
            <person name="Carruthers M."/>
            <person name="Jennings E.C."/>
            <person name="Chiamaka E.L."/>
            <person name="Frigard R.A."/>
            <person name="Pippel M."/>
            <person name="Attardo G.M."/>
            <person name="Benoit J.B."/>
            <person name="Bornberg-Bauer E."/>
            <person name="Tobe S.S."/>
        </authorList>
    </citation>
    <scope>NUCLEOTIDE SEQUENCE</scope>
    <source>
        <strain evidence="2">Stay&amp;Tobe</strain>
    </source>
</reference>
<sequence length="405" mass="45695">EGNTWEEDKSDIDSNYATAFIYNPYVSLSLEKQRERLPVFRNRNHILYLLEKFQTLVLVGETGCGKSTQVPQVYGQLLAEAKFNKNKILNFPIHRESDNSTFPESEFIFSCDVSPLCDVTVKSMLLDHVNHYLFSPMATLSDKLFGIHQIQYITPNMISAFHVLVAVASAKCIASDSLVTRRVGVGLFELRSMLDDLDGHVARARKHIRGETSEVGTVGYFVDGLCDGLGTIALLIGCLIFLKNNPPRRGYMQLQAVIPQVLDISKDSGAGVTYKGKVTSKKVMHKLSCLGAQMLLSSTAWNRYIALYQDLLERRNVTEQQAQCQIQVFRSSLMWTVAWLWRLCNPHALIHALLIAVFCDKVWEFLRIIQYVGFIVLLGLICISEMHVLEVQAFIYKSLSNSTTV</sequence>
<evidence type="ECO:0000313" key="3">
    <source>
        <dbReference type="Proteomes" id="UP001233999"/>
    </source>
</evidence>
<dbReference type="GO" id="GO:0016780">
    <property type="term" value="F:phosphotransferase activity, for other substituted phosphate groups"/>
    <property type="evidence" value="ECO:0007669"/>
    <property type="project" value="InterPro"/>
</dbReference>
<dbReference type="InterPro" id="IPR000462">
    <property type="entry name" value="CDP-OH_P_trans"/>
</dbReference>
<feature type="transmembrane region" description="Helical" evidence="1">
    <location>
        <begin position="218"/>
        <end position="242"/>
    </location>
</feature>
<comment type="caution">
    <text evidence="2">The sequence shown here is derived from an EMBL/GenBank/DDBJ whole genome shotgun (WGS) entry which is preliminary data.</text>
</comment>
<feature type="transmembrane region" description="Helical" evidence="1">
    <location>
        <begin position="371"/>
        <end position="395"/>
    </location>
</feature>
<dbReference type="SUPFAM" id="SSF52540">
    <property type="entry name" value="P-loop containing nucleoside triphosphate hydrolases"/>
    <property type="match status" value="1"/>
</dbReference>
<dbReference type="PANTHER" id="PTHR18934">
    <property type="entry name" value="ATP-DEPENDENT RNA HELICASE"/>
    <property type="match status" value="1"/>
</dbReference>
<protein>
    <submittedName>
        <fullName evidence="2">Uncharacterized protein</fullName>
    </submittedName>
</protein>
<feature type="non-terminal residue" evidence="2">
    <location>
        <position position="405"/>
    </location>
</feature>
<gene>
    <name evidence="2" type="ORF">L9F63_014083</name>
</gene>
<accession>A0AAD8A8H9</accession>
<dbReference type="InterPro" id="IPR027417">
    <property type="entry name" value="P-loop_NTPase"/>
</dbReference>
<dbReference type="Gene3D" id="1.20.120.1760">
    <property type="match status" value="1"/>
</dbReference>
<dbReference type="Proteomes" id="UP001233999">
    <property type="component" value="Unassembled WGS sequence"/>
</dbReference>
<evidence type="ECO:0000313" key="2">
    <source>
        <dbReference type="EMBL" id="KAJ9594471.1"/>
    </source>
</evidence>
<dbReference type="GO" id="GO:0004386">
    <property type="term" value="F:helicase activity"/>
    <property type="evidence" value="ECO:0007669"/>
    <property type="project" value="TreeGrafter"/>
</dbReference>
<dbReference type="GO" id="GO:0008654">
    <property type="term" value="P:phospholipid biosynthetic process"/>
    <property type="evidence" value="ECO:0007669"/>
    <property type="project" value="InterPro"/>
</dbReference>
<dbReference type="PANTHER" id="PTHR18934:SF136">
    <property type="entry name" value="ATP-DEPENDENT RNA HELICASE DHX35-RELATED"/>
    <property type="match status" value="1"/>
</dbReference>
<name>A0AAD8A8H9_DIPPU</name>
<keyword evidence="1" id="KW-0472">Membrane</keyword>
<dbReference type="GO" id="GO:0016020">
    <property type="term" value="C:membrane"/>
    <property type="evidence" value="ECO:0007669"/>
    <property type="project" value="InterPro"/>
</dbReference>